<dbReference type="SUPFAM" id="SSF54593">
    <property type="entry name" value="Glyoxalase/Bleomycin resistance protein/Dihydroxybiphenyl dioxygenase"/>
    <property type="match status" value="1"/>
</dbReference>
<dbReference type="InterPro" id="IPR029068">
    <property type="entry name" value="Glyas_Bleomycin-R_OHBP_Dase"/>
</dbReference>
<dbReference type="GO" id="GO:0004462">
    <property type="term" value="F:lactoylglutathione lyase activity"/>
    <property type="evidence" value="ECO:0007669"/>
    <property type="project" value="UniProtKB-EC"/>
</dbReference>
<dbReference type="InterPro" id="IPR037523">
    <property type="entry name" value="VOC_core"/>
</dbReference>
<organism evidence="6 7">
    <name type="scientific">Pseudochelatococcus lubricantis</name>
    <dbReference type="NCBI Taxonomy" id="1538102"/>
    <lineage>
        <taxon>Bacteria</taxon>
        <taxon>Pseudomonadati</taxon>
        <taxon>Pseudomonadota</taxon>
        <taxon>Alphaproteobacteria</taxon>
        <taxon>Hyphomicrobiales</taxon>
        <taxon>Chelatococcaceae</taxon>
        <taxon>Pseudochelatococcus</taxon>
    </lineage>
</organism>
<evidence type="ECO:0000256" key="1">
    <source>
        <dbReference type="ARBA" id="ARBA00030291"/>
    </source>
</evidence>
<accession>A0ABX0V076</accession>
<dbReference type="PROSITE" id="PS51819">
    <property type="entry name" value="VOC"/>
    <property type="match status" value="1"/>
</dbReference>
<keyword evidence="7" id="KW-1185">Reference proteome</keyword>
<evidence type="ECO:0000256" key="3">
    <source>
        <dbReference type="ARBA" id="ARBA00032460"/>
    </source>
</evidence>
<dbReference type="PANTHER" id="PTHR46036:SF5">
    <property type="entry name" value="LACTOYLGLUTATHIONE LYASE"/>
    <property type="match status" value="1"/>
</dbReference>
<dbReference type="Proteomes" id="UP001429580">
    <property type="component" value="Unassembled WGS sequence"/>
</dbReference>
<evidence type="ECO:0000256" key="4">
    <source>
        <dbReference type="ARBA" id="ARBA00033298"/>
    </source>
</evidence>
<comment type="caution">
    <text evidence="6">The sequence shown here is derived from an EMBL/GenBank/DDBJ whole genome shotgun (WGS) entry which is preliminary data.</text>
</comment>
<keyword evidence="6" id="KW-0456">Lyase</keyword>
<evidence type="ECO:0000256" key="2">
    <source>
        <dbReference type="ARBA" id="ARBA00030892"/>
    </source>
</evidence>
<dbReference type="RefSeq" id="WP_246224961.1">
    <property type="nucleotide sequence ID" value="NZ_JAASQI010000001.1"/>
</dbReference>
<evidence type="ECO:0000259" key="5">
    <source>
        <dbReference type="PROSITE" id="PS51819"/>
    </source>
</evidence>
<reference evidence="6 7" key="1">
    <citation type="submission" date="2020-03" db="EMBL/GenBank/DDBJ databases">
        <title>Genomic Encyclopedia of Type Strains, Phase IV (KMG-IV): sequencing the most valuable type-strain genomes for metagenomic binning, comparative biology and taxonomic classification.</title>
        <authorList>
            <person name="Goeker M."/>
        </authorList>
    </citation>
    <scope>NUCLEOTIDE SEQUENCE [LARGE SCALE GENOMIC DNA]</scope>
    <source>
        <strain evidence="6 7">DSM 103870</strain>
    </source>
</reference>
<sequence>MATNQHTSAKLVHAMVRVLDESRSLAFYEKAFDLKPADRIQFDDFTLIYLRNAASPFELELTVNHDRTAPYTPGDGYGHLAVVVEDLDAERARLDEAGLAPGPIRALNHAGTPLARFFFIQDPDGYKIEVIERAGRFA</sequence>
<dbReference type="Pfam" id="PF00903">
    <property type="entry name" value="Glyoxalase"/>
    <property type="match status" value="1"/>
</dbReference>
<evidence type="ECO:0000313" key="7">
    <source>
        <dbReference type="Proteomes" id="UP001429580"/>
    </source>
</evidence>
<dbReference type="InterPro" id="IPR004360">
    <property type="entry name" value="Glyas_Fos-R_dOase_dom"/>
</dbReference>
<dbReference type="EMBL" id="JAASQI010000001">
    <property type="protein sequence ID" value="NIJ56511.1"/>
    <property type="molecule type" value="Genomic_DNA"/>
</dbReference>
<gene>
    <name evidence="6" type="ORF">FHS82_000324</name>
</gene>
<protein>
    <recommendedName>
        <fullName evidence="2">Aldoketomutase</fullName>
    </recommendedName>
    <alternativeName>
        <fullName evidence="1">Ketone-aldehyde mutase</fullName>
    </alternativeName>
    <alternativeName>
        <fullName evidence="3">Methylglyoxalase</fullName>
    </alternativeName>
    <alternativeName>
        <fullName evidence="4">S-D-lactoylglutathione methylglyoxal lyase</fullName>
    </alternativeName>
</protein>
<feature type="domain" description="VOC" evidence="5">
    <location>
        <begin position="10"/>
        <end position="133"/>
    </location>
</feature>
<name>A0ABX0V076_9HYPH</name>
<evidence type="ECO:0000313" key="6">
    <source>
        <dbReference type="EMBL" id="NIJ56511.1"/>
    </source>
</evidence>
<proteinExistence type="predicted"/>
<dbReference type="Gene3D" id="3.10.180.10">
    <property type="entry name" value="2,3-Dihydroxybiphenyl 1,2-Dioxygenase, domain 1"/>
    <property type="match status" value="1"/>
</dbReference>
<dbReference type="PANTHER" id="PTHR46036">
    <property type="entry name" value="LACTOYLGLUTATHIONE LYASE"/>
    <property type="match status" value="1"/>
</dbReference>